<evidence type="ECO:0000313" key="8">
    <source>
        <dbReference type="Proteomes" id="UP000321328"/>
    </source>
</evidence>
<dbReference type="InterPro" id="IPR050446">
    <property type="entry name" value="FAD-oxidoreductase/Apoptosis"/>
</dbReference>
<keyword evidence="2" id="KW-0285">Flavoprotein</keyword>
<organism evidence="7 8">
    <name type="scientific">Pseudonocardia asaccharolytica DSM 44247 = NBRC 16224</name>
    <dbReference type="NCBI Taxonomy" id="1123024"/>
    <lineage>
        <taxon>Bacteria</taxon>
        <taxon>Bacillati</taxon>
        <taxon>Actinomycetota</taxon>
        <taxon>Actinomycetes</taxon>
        <taxon>Pseudonocardiales</taxon>
        <taxon>Pseudonocardiaceae</taxon>
        <taxon>Pseudonocardia</taxon>
    </lineage>
</organism>
<evidence type="ECO:0000256" key="2">
    <source>
        <dbReference type="ARBA" id="ARBA00022630"/>
    </source>
</evidence>
<evidence type="ECO:0000259" key="6">
    <source>
        <dbReference type="Pfam" id="PF14759"/>
    </source>
</evidence>
<dbReference type="STRING" id="1123024.GCA_000423625_00389"/>
<sequence>MSTERGTVVVGAGHAGTQVAFSLREAGYRKPVVVIDSEPDLPYQKPPLSKTFLSGDQSISQIVFRPREFYSSQGITLLAGRQADGIDRKSRTVLLAGGTGVPYEHLVLAVGCTPKRPDIEGAGLDGVLTLRSLRDARRLRSSLLTASRVVIVGGGFLGLEIAAAARTLGKHVSVIEVQDRLLERAVSAPVAAHVAGVHADRGVNVRCGVQVGRIVDDGSGRVAAVETTDGSVVPADLVVVGIGVSPNEELATTAGLDVAGGIVVDSELSTKDPCISAVGDCARFPSPDGAGSVRIESVQNALDQARSVAKKIVGRPAPYHAMPWFWSEQFGTKVQMVGLTGGCDNVRLTGSVDEGKFSAFCFRDGLLRGVESVNSPRDHIVARKTMSVTRLLSLDQLDRAGFDLRDLGGIPR</sequence>
<gene>
    <name evidence="7" type="ORF">PA7_10680</name>
</gene>
<feature type="domain" description="Reductase C-terminal" evidence="6">
    <location>
        <begin position="324"/>
        <end position="407"/>
    </location>
</feature>
<accession>A0A511CXF5</accession>
<keyword evidence="8" id="KW-1185">Reference proteome</keyword>
<dbReference type="OrthoDB" id="4475657at2"/>
<dbReference type="PRINTS" id="PR00411">
    <property type="entry name" value="PNDRDTASEI"/>
</dbReference>
<dbReference type="PANTHER" id="PTHR43557">
    <property type="entry name" value="APOPTOSIS-INDUCING FACTOR 1"/>
    <property type="match status" value="1"/>
</dbReference>
<reference evidence="7 8" key="1">
    <citation type="submission" date="2019-07" db="EMBL/GenBank/DDBJ databases">
        <title>Whole genome shotgun sequence of Pseudonocardia asaccharolytica NBRC 16224.</title>
        <authorList>
            <person name="Hosoyama A."/>
            <person name="Uohara A."/>
            <person name="Ohji S."/>
            <person name="Ichikawa N."/>
        </authorList>
    </citation>
    <scope>NUCLEOTIDE SEQUENCE [LARGE SCALE GENOMIC DNA]</scope>
    <source>
        <strain evidence="7 8">NBRC 16224</strain>
    </source>
</reference>
<dbReference type="SUPFAM" id="SSF51905">
    <property type="entry name" value="FAD/NAD(P)-binding domain"/>
    <property type="match status" value="2"/>
</dbReference>
<dbReference type="InterPro" id="IPR028202">
    <property type="entry name" value="Reductase_C"/>
</dbReference>
<comment type="caution">
    <text evidence="7">The sequence shown here is derived from an EMBL/GenBank/DDBJ whole genome shotgun (WGS) entry which is preliminary data.</text>
</comment>
<evidence type="ECO:0000256" key="1">
    <source>
        <dbReference type="ARBA" id="ARBA00001974"/>
    </source>
</evidence>
<dbReference type="Proteomes" id="UP000321328">
    <property type="component" value="Unassembled WGS sequence"/>
</dbReference>
<dbReference type="Gene3D" id="3.30.390.30">
    <property type="match status" value="1"/>
</dbReference>
<dbReference type="GO" id="GO:0016651">
    <property type="term" value="F:oxidoreductase activity, acting on NAD(P)H"/>
    <property type="evidence" value="ECO:0007669"/>
    <property type="project" value="TreeGrafter"/>
</dbReference>
<dbReference type="InterPro" id="IPR036188">
    <property type="entry name" value="FAD/NAD-bd_sf"/>
</dbReference>
<comment type="cofactor">
    <cofactor evidence="1">
        <name>FAD</name>
        <dbReference type="ChEBI" id="CHEBI:57692"/>
    </cofactor>
</comment>
<evidence type="ECO:0000256" key="3">
    <source>
        <dbReference type="ARBA" id="ARBA00022827"/>
    </source>
</evidence>
<keyword evidence="3" id="KW-0274">FAD</keyword>
<dbReference type="RefSeq" id="WP_028928635.1">
    <property type="nucleotide sequence ID" value="NZ_AUII01000001.1"/>
</dbReference>
<dbReference type="PRINTS" id="PR00368">
    <property type="entry name" value="FADPNR"/>
</dbReference>
<evidence type="ECO:0000256" key="4">
    <source>
        <dbReference type="ARBA" id="ARBA00023002"/>
    </source>
</evidence>
<dbReference type="Pfam" id="PF07992">
    <property type="entry name" value="Pyr_redox_2"/>
    <property type="match status" value="1"/>
</dbReference>
<dbReference type="AlphaFoldDB" id="A0A511CXF5"/>
<evidence type="ECO:0000259" key="5">
    <source>
        <dbReference type="Pfam" id="PF07992"/>
    </source>
</evidence>
<protein>
    <submittedName>
        <fullName evidence="7">Oxidoreductase</fullName>
    </submittedName>
</protein>
<dbReference type="Gene3D" id="3.50.50.60">
    <property type="entry name" value="FAD/NAD(P)-binding domain"/>
    <property type="match status" value="2"/>
</dbReference>
<dbReference type="PANTHER" id="PTHR43557:SF2">
    <property type="entry name" value="RIESKE DOMAIN-CONTAINING PROTEIN-RELATED"/>
    <property type="match status" value="1"/>
</dbReference>
<dbReference type="InterPro" id="IPR023753">
    <property type="entry name" value="FAD/NAD-binding_dom"/>
</dbReference>
<evidence type="ECO:0000313" key="7">
    <source>
        <dbReference type="EMBL" id="GEL17231.1"/>
    </source>
</evidence>
<keyword evidence="4" id="KW-0560">Oxidoreductase</keyword>
<proteinExistence type="predicted"/>
<dbReference type="InterPro" id="IPR016156">
    <property type="entry name" value="FAD/NAD-linked_Rdtase_dimer_sf"/>
</dbReference>
<name>A0A511CXF5_9PSEU</name>
<dbReference type="GO" id="GO:0005737">
    <property type="term" value="C:cytoplasm"/>
    <property type="evidence" value="ECO:0007669"/>
    <property type="project" value="TreeGrafter"/>
</dbReference>
<dbReference type="SUPFAM" id="SSF55424">
    <property type="entry name" value="FAD/NAD-linked reductases, dimerisation (C-terminal) domain"/>
    <property type="match status" value="1"/>
</dbReference>
<feature type="domain" description="FAD/NAD(P)-binding" evidence="5">
    <location>
        <begin position="7"/>
        <end position="305"/>
    </location>
</feature>
<dbReference type="EMBL" id="BJVI01000007">
    <property type="protein sequence ID" value="GEL17231.1"/>
    <property type="molecule type" value="Genomic_DNA"/>
</dbReference>
<dbReference type="Pfam" id="PF14759">
    <property type="entry name" value="Reductase_C"/>
    <property type="match status" value="1"/>
</dbReference>